<feature type="compositionally biased region" description="Basic and acidic residues" evidence="1">
    <location>
        <begin position="130"/>
        <end position="147"/>
    </location>
</feature>
<dbReference type="AlphaFoldDB" id="A0A1H4DLM1"/>
<feature type="region of interest" description="Disordered" evidence="1">
    <location>
        <begin position="130"/>
        <end position="193"/>
    </location>
</feature>
<evidence type="ECO:0000256" key="1">
    <source>
        <dbReference type="SAM" id="MobiDB-lite"/>
    </source>
</evidence>
<keyword evidence="3" id="KW-1185">Reference proteome</keyword>
<name>A0A1H4DLM1_9ACTO</name>
<dbReference type="EMBL" id="FNQV01000018">
    <property type="protein sequence ID" value="SEA73428.1"/>
    <property type="molecule type" value="Genomic_DNA"/>
</dbReference>
<feature type="compositionally biased region" description="Polar residues" evidence="1">
    <location>
        <begin position="177"/>
        <end position="193"/>
    </location>
</feature>
<proteinExistence type="predicted"/>
<organism evidence="2 3">
    <name type="scientific">Bowdeniella nasicola</name>
    <dbReference type="NCBI Taxonomy" id="208480"/>
    <lineage>
        <taxon>Bacteria</taxon>
        <taxon>Bacillati</taxon>
        <taxon>Actinomycetota</taxon>
        <taxon>Actinomycetes</taxon>
        <taxon>Actinomycetales</taxon>
        <taxon>Actinomycetaceae</taxon>
        <taxon>Bowdeniella</taxon>
    </lineage>
</organism>
<gene>
    <name evidence="2" type="ORF">SAMN02910418_02275</name>
</gene>
<protein>
    <submittedName>
        <fullName evidence="2">Uncharacterized protein</fullName>
    </submittedName>
</protein>
<feature type="region of interest" description="Disordered" evidence="1">
    <location>
        <begin position="45"/>
        <end position="66"/>
    </location>
</feature>
<feature type="compositionally biased region" description="Polar residues" evidence="1">
    <location>
        <begin position="104"/>
        <end position="114"/>
    </location>
</feature>
<feature type="region of interest" description="Disordered" evidence="1">
    <location>
        <begin position="89"/>
        <end position="114"/>
    </location>
</feature>
<evidence type="ECO:0000313" key="2">
    <source>
        <dbReference type="EMBL" id="SEA73428.1"/>
    </source>
</evidence>
<evidence type="ECO:0000313" key="3">
    <source>
        <dbReference type="Proteomes" id="UP000199288"/>
    </source>
</evidence>
<dbReference type="Proteomes" id="UP000199288">
    <property type="component" value="Unassembled WGS sequence"/>
</dbReference>
<reference evidence="3" key="1">
    <citation type="submission" date="2016-10" db="EMBL/GenBank/DDBJ databases">
        <authorList>
            <person name="Varghese N."/>
            <person name="Submissions S."/>
        </authorList>
    </citation>
    <scope>NUCLEOTIDE SEQUENCE [LARGE SCALE GENOMIC DNA]</scope>
    <source>
        <strain evidence="3">KPR-1</strain>
    </source>
</reference>
<sequence>MPEDLDCGLEVRCGRRRGLILPTWSAGVPHAAGSGRIKVRAGREPWPLTSRKPRQHEPTGLQRGGARAERVELRAFGAHLVMVQLARPTHHSSGDRIQLPNCGRTASSTGTPCQRCATSSDGILAISPTVEEHAQSTDSSSKPEKPQSRKLSGPAALGTTGRTAHGPCQRTDRGRTWWSSGGHVSNSWPSVIT</sequence>
<accession>A0A1H4DLM1</accession>